<feature type="domain" description="Spermatogenesis-associated protein 20-like TRX" evidence="1">
    <location>
        <begin position="3"/>
        <end position="157"/>
    </location>
</feature>
<dbReference type="InterPro" id="IPR024705">
    <property type="entry name" value="Ssp411"/>
</dbReference>
<gene>
    <name evidence="2" type="ORF">G9U51_12955</name>
</gene>
<dbReference type="Gene3D" id="1.50.10.10">
    <property type="match status" value="1"/>
</dbReference>
<dbReference type="InterPro" id="IPR036249">
    <property type="entry name" value="Thioredoxin-like_sf"/>
</dbReference>
<keyword evidence="3" id="KW-1185">Reference proteome</keyword>
<evidence type="ECO:0000313" key="3">
    <source>
        <dbReference type="Proteomes" id="UP000744769"/>
    </source>
</evidence>
<dbReference type="PANTHER" id="PTHR42899">
    <property type="entry name" value="SPERMATOGENESIS-ASSOCIATED PROTEIN 20"/>
    <property type="match status" value="1"/>
</dbReference>
<name>A0A967B3H7_9MICO</name>
<dbReference type="EMBL" id="JAAOIV010000009">
    <property type="protein sequence ID" value="NHN56690.1"/>
    <property type="molecule type" value="Genomic_DNA"/>
</dbReference>
<evidence type="ECO:0000313" key="2">
    <source>
        <dbReference type="EMBL" id="NHN56690.1"/>
    </source>
</evidence>
<dbReference type="Proteomes" id="UP000744769">
    <property type="component" value="Unassembled WGS sequence"/>
</dbReference>
<dbReference type="InterPro" id="IPR012341">
    <property type="entry name" value="6hp_glycosidase-like_sf"/>
</dbReference>
<dbReference type="SUPFAM" id="SSF52833">
    <property type="entry name" value="Thioredoxin-like"/>
    <property type="match status" value="1"/>
</dbReference>
<evidence type="ECO:0000259" key="1">
    <source>
        <dbReference type="Pfam" id="PF03190"/>
    </source>
</evidence>
<dbReference type="AlphaFoldDB" id="A0A967B3H7"/>
<accession>A0A967B3H7</accession>
<dbReference type="Pfam" id="PF03190">
    <property type="entry name" value="Thioredox_DsbH"/>
    <property type="match status" value="1"/>
</dbReference>
<dbReference type="PANTHER" id="PTHR42899:SF1">
    <property type="entry name" value="SPERMATOGENESIS-ASSOCIATED PROTEIN 20"/>
    <property type="match status" value="1"/>
</dbReference>
<dbReference type="InterPro" id="IPR008928">
    <property type="entry name" value="6-hairpin_glycosidase_sf"/>
</dbReference>
<dbReference type="CDD" id="cd02955">
    <property type="entry name" value="SSP411"/>
    <property type="match status" value="1"/>
</dbReference>
<dbReference type="InterPro" id="IPR004879">
    <property type="entry name" value="Ssp411-like_TRX"/>
</dbReference>
<organism evidence="2 3">
    <name type="scientific">Metallococcus carri</name>
    <dbReference type="NCBI Taxonomy" id="1656884"/>
    <lineage>
        <taxon>Bacteria</taxon>
        <taxon>Bacillati</taxon>
        <taxon>Actinomycetota</taxon>
        <taxon>Actinomycetes</taxon>
        <taxon>Micrococcales</taxon>
        <taxon>Dermacoccaceae</taxon>
        <taxon>Metallococcus</taxon>
    </lineage>
</organism>
<dbReference type="RefSeq" id="WP_166197350.1">
    <property type="nucleotide sequence ID" value="NZ_JAAOIV010000009.1"/>
</dbReference>
<dbReference type="Gene3D" id="3.40.30.10">
    <property type="entry name" value="Glutaredoxin"/>
    <property type="match status" value="1"/>
</dbReference>
<comment type="caution">
    <text evidence="2">The sequence shown here is derived from an EMBL/GenBank/DDBJ whole genome shotgun (WGS) entry which is preliminary data.</text>
</comment>
<protein>
    <submittedName>
        <fullName evidence="2">Thioredoxin domain-containing protein</fullName>
    </submittedName>
</protein>
<reference evidence="2" key="1">
    <citation type="submission" date="2020-03" db="EMBL/GenBank/DDBJ databases">
        <title>Draft sequencing of Calidifontibacter sp. DB0510.</title>
        <authorList>
            <person name="Kim D.-U."/>
        </authorList>
    </citation>
    <scope>NUCLEOTIDE SEQUENCE</scope>
    <source>
        <strain evidence="2">DB0510</strain>
    </source>
</reference>
<sequence length="653" mass="70427">MPNRLADALSPYLRQHADNPVDWREWSDEAFAEARQRDVPVLLSIGYAACHWCHVMAHESFEDAQVADALNANYVAIKVDREERPDVDTVYMNATMALTGQGGWPMTCLLTPDREPFFAGTYLPKPQFLRLLDAAHQAWTTQRESVLASASHITSELRRITESVAPQPISSDELVSAVSQLRQMYDEARGGFGGAPKFPPSMVLEFLLRHHERTGDRDALAMVTGTCEAMARGGMYDQLAGGFARYSVDADWVVPHFEKMLYDNALLLRVYAHWWRVTNSPLAERVTRETAQFLLSELRTEQGAFAASLDADTEGVEGLTYAWTPDQLADVLGPEDGRRAAELLTVTDEGTFEHGMSTLQLRHDPEDADWWADVRNRLHTARNQRPQPARDDKVVAAWNGLAIAALAEAGTLLDEPAWVEAATACARFLLAVHRTPDGLRRVSRDGAVGDAPAVADDLGDLAEGLLALHQATGQPEFLTAASELLDQAVPYAAPDGGWFDTADGSLVTRPRGSGDNAEPCGTSALAHAQLTLSALTGDPAPRDLADAALASMGRVAARDPRFAGWAMAAAEAAAAGPLQVAVVADTAGTLTKTARHQAPGGTVIVSGPSDSPGIPLLADRPARDGRPTAYVCRGFVCDAPVTDTDALTATLRR</sequence>
<dbReference type="GO" id="GO:0005975">
    <property type="term" value="P:carbohydrate metabolic process"/>
    <property type="evidence" value="ECO:0007669"/>
    <property type="project" value="InterPro"/>
</dbReference>
<dbReference type="PIRSF" id="PIRSF006402">
    <property type="entry name" value="UCP006402_thioredoxin"/>
    <property type="match status" value="1"/>
</dbReference>
<dbReference type="SUPFAM" id="SSF48208">
    <property type="entry name" value="Six-hairpin glycosidases"/>
    <property type="match status" value="1"/>
</dbReference>
<proteinExistence type="predicted"/>